<name>A0A392PSY8_9FABA</name>
<proteinExistence type="predicted"/>
<evidence type="ECO:0000313" key="2">
    <source>
        <dbReference type="Proteomes" id="UP000265520"/>
    </source>
</evidence>
<sequence>MRWALNGGPELVVGRVKADSVLSWVDGLRGEGEHCVVDLGGGGTGRKEEARWGGVRIGVLVEEEIHLWRM</sequence>
<evidence type="ECO:0000313" key="1">
    <source>
        <dbReference type="EMBL" id="MCI14944.1"/>
    </source>
</evidence>
<dbReference type="EMBL" id="LXQA010094405">
    <property type="protein sequence ID" value="MCI14944.1"/>
    <property type="molecule type" value="Genomic_DNA"/>
</dbReference>
<accession>A0A392PSY8</accession>
<dbReference type="AlphaFoldDB" id="A0A392PSY8"/>
<dbReference type="Proteomes" id="UP000265520">
    <property type="component" value="Unassembled WGS sequence"/>
</dbReference>
<protein>
    <submittedName>
        <fullName evidence="1">Uncharacterized protein</fullName>
    </submittedName>
</protein>
<comment type="caution">
    <text evidence="1">The sequence shown here is derived from an EMBL/GenBank/DDBJ whole genome shotgun (WGS) entry which is preliminary data.</text>
</comment>
<organism evidence="1 2">
    <name type="scientific">Trifolium medium</name>
    <dbReference type="NCBI Taxonomy" id="97028"/>
    <lineage>
        <taxon>Eukaryota</taxon>
        <taxon>Viridiplantae</taxon>
        <taxon>Streptophyta</taxon>
        <taxon>Embryophyta</taxon>
        <taxon>Tracheophyta</taxon>
        <taxon>Spermatophyta</taxon>
        <taxon>Magnoliopsida</taxon>
        <taxon>eudicotyledons</taxon>
        <taxon>Gunneridae</taxon>
        <taxon>Pentapetalae</taxon>
        <taxon>rosids</taxon>
        <taxon>fabids</taxon>
        <taxon>Fabales</taxon>
        <taxon>Fabaceae</taxon>
        <taxon>Papilionoideae</taxon>
        <taxon>50 kb inversion clade</taxon>
        <taxon>NPAAA clade</taxon>
        <taxon>Hologalegina</taxon>
        <taxon>IRL clade</taxon>
        <taxon>Trifolieae</taxon>
        <taxon>Trifolium</taxon>
    </lineage>
</organism>
<keyword evidence="2" id="KW-1185">Reference proteome</keyword>
<reference evidence="1 2" key="1">
    <citation type="journal article" date="2018" name="Front. Plant Sci.">
        <title>Red Clover (Trifolium pratense) and Zigzag Clover (T. medium) - A Picture of Genomic Similarities and Differences.</title>
        <authorList>
            <person name="Dluhosova J."/>
            <person name="Istvanek J."/>
            <person name="Nedelnik J."/>
            <person name="Repkova J."/>
        </authorList>
    </citation>
    <scope>NUCLEOTIDE SEQUENCE [LARGE SCALE GENOMIC DNA]</scope>
    <source>
        <strain evidence="2">cv. 10/8</strain>
        <tissue evidence="1">Leaf</tissue>
    </source>
</reference>